<dbReference type="EMBL" id="CP006696">
    <property type="protein sequence ID" value="AIC09449.1"/>
    <property type="molecule type" value="Genomic_DNA"/>
</dbReference>
<dbReference type="Proteomes" id="UP000027215">
    <property type="component" value="Chromosome"/>
</dbReference>
<reference evidence="3 4" key="1">
    <citation type="submission" date="2013-08" db="EMBL/GenBank/DDBJ databases">
        <authorList>
            <person name="Stouthamer R."/>
            <person name="Nunney L."/>
        </authorList>
    </citation>
    <scope>NUCLEOTIDE SEQUENCE [LARGE SCALE GENOMIC DNA]</scope>
    <source>
        <strain evidence="4">ann-1</strain>
    </source>
</reference>
<keyword evidence="2" id="KW-0472">Membrane</keyword>
<evidence type="ECO:0000256" key="1">
    <source>
        <dbReference type="SAM" id="MobiDB-lite"/>
    </source>
</evidence>
<protein>
    <submittedName>
        <fullName evidence="3">Pathogenicity</fullName>
    </submittedName>
</protein>
<organism evidence="3 4">
    <name type="scientific">Xylella fastidiosa subsp. sandyi Ann-1</name>
    <dbReference type="NCBI Taxonomy" id="155920"/>
    <lineage>
        <taxon>Bacteria</taxon>
        <taxon>Pseudomonadati</taxon>
        <taxon>Pseudomonadota</taxon>
        <taxon>Gammaproteobacteria</taxon>
        <taxon>Lysobacterales</taxon>
        <taxon>Lysobacteraceae</taxon>
        <taxon>Xylella</taxon>
    </lineage>
</organism>
<keyword evidence="2" id="KW-0812">Transmembrane</keyword>
<dbReference type="HOGENOM" id="CLU_1577638_0_0_6"/>
<accession>A0A060GYE2</accession>
<dbReference type="AlphaFoldDB" id="A0A060GYE2"/>
<feature type="compositionally biased region" description="Low complexity" evidence="1">
    <location>
        <begin position="136"/>
        <end position="145"/>
    </location>
</feature>
<feature type="transmembrane region" description="Helical" evidence="2">
    <location>
        <begin position="112"/>
        <end position="130"/>
    </location>
</feature>
<evidence type="ECO:0000313" key="3">
    <source>
        <dbReference type="EMBL" id="AIC09449.1"/>
    </source>
</evidence>
<dbReference type="KEGG" id="xfs:D934_02625"/>
<evidence type="ECO:0000256" key="2">
    <source>
        <dbReference type="SAM" id="Phobius"/>
    </source>
</evidence>
<evidence type="ECO:0000313" key="4">
    <source>
        <dbReference type="Proteomes" id="UP000027215"/>
    </source>
</evidence>
<proteinExistence type="predicted"/>
<dbReference type="PATRIC" id="fig|155920.8.peg.633"/>
<gene>
    <name evidence="3" type="ORF">D934_02625</name>
</gene>
<keyword evidence="2" id="KW-1133">Transmembrane helix</keyword>
<dbReference type="RefSeq" id="WP_020852934.1">
    <property type="nucleotide sequence ID" value="NZ_CP006696.1"/>
</dbReference>
<sequence>MRAIFTSQRVETVEGVAALLNEADIQVKISHQRSYHSKRNGQFSYLDTKNKDQHPTVWIIHANDQPLARDILRKARLLDTTRHNLSDTDNIFTSPINTITPRSLHWTWRIRLTLLLTITAIGLIITWHHFPPPTTTPQTSLQTQQRAKPQDEQTVRVQIQPMH</sequence>
<feature type="region of interest" description="Disordered" evidence="1">
    <location>
        <begin position="134"/>
        <end position="163"/>
    </location>
</feature>
<name>A0A060GYE2_XYLFS</name>